<gene>
    <name evidence="2" type="ORF">NSPZN2_40242</name>
</gene>
<keyword evidence="3" id="KW-1185">Reference proteome</keyword>
<evidence type="ECO:0000313" key="2">
    <source>
        <dbReference type="EMBL" id="CAE6770170.1"/>
    </source>
</evidence>
<comment type="caution">
    <text evidence="2">The sequence shown here is derived from an EMBL/GenBank/DDBJ whole genome shotgun (WGS) entry which is preliminary data.</text>
</comment>
<protein>
    <submittedName>
        <fullName evidence="2">Uncharacterized protein</fullName>
    </submittedName>
</protein>
<organism evidence="2 3">
    <name type="scientific">Nitrospira defluvii</name>
    <dbReference type="NCBI Taxonomy" id="330214"/>
    <lineage>
        <taxon>Bacteria</taxon>
        <taxon>Pseudomonadati</taxon>
        <taxon>Nitrospirota</taxon>
        <taxon>Nitrospiria</taxon>
        <taxon>Nitrospirales</taxon>
        <taxon>Nitrospiraceae</taxon>
        <taxon>Nitrospira</taxon>
    </lineage>
</organism>
<accession>A0ABN7LYI4</accession>
<proteinExistence type="predicted"/>
<dbReference type="Proteomes" id="UP000675880">
    <property type="component" value="Unassembled WGS sequence"/>
</dbReference>
<name>A0ABN7LYI4_9BACT</name>
<evidence type="ECO:0000256" key="1">
    <source>
        <dbReference type="SAM" id="MobiDB-lite"/>
    </source>
</evidence>
<evidence type="ECO:0000313" key="3">
    <source>
        <dbReference type="Proteomes" id="UP000675880"/>
    </source>
</evidence>
<dbReference type="RefSeq" id="WP_213043092.1">
    <property type="nucleotide sequence ID" value="NZ_CAJNBJ010000017.1"/>
</dbReference>
<sequence length="60" mass="6621">MDHIVAFAVIIIGAGLIAKVFPKIMTQIFDHYPQHFSPTHKTGSGDEIPEETWNWGAGQA</sequence>
<reference evidence="2 3" key="1">
    <citation type="submission" date="2021-02" db="EMBL/GenBank/DDBJ databases">
        <authorList>
            <person name="Han P."/>
        </authorList>
    </citation>
    <scope>NUCLEOTIDE SEQUENCE [LARGE SCALE GENOMIC DNA]</scope>
    <source>
        <strain evidence="2">Candidatus Nitrospira sp. ZN2</strain>
    </source>
</reference>
<feature type="region of interest" description="Disordered" evidence="1">
    <location>
        <begin position="38"/>
        <end position="60"/>
    </location>
</feature>
<dbReference type="EMBL" id="CAJNBJ010000017">
    <property type="protein sequence ID" value="CAE6770170.1"/>
    <property type="molecule type" value="Genomic_DNA"/>
</dbReference>